<reference evidence="1" key="1">
    <citation type="submission" date="2025-02" db="EMBL/GenBank/DDBJ databases">
        <title>Complete genome sequences of 52 Bacillus and Priestia strains isolated from West-African fermentations and 26 reference strains from the DSMZ collection.</title>
        <authorList>
            <person name="Wiedenbein E.S."/>
            <person name="Canoy T.S."/>
            <person name="Hui Y."/>
            <person name="Parkouda C."/>
            <person name="Dawende C."/>
            <person name="Ametefe E."/>
            <person name="Jespersen L."/>
            <person name="Nielsen D.S."/>
        </authorList>
    </citation>
    <scope>NUCLEOTIDE SEQUENCE</scope>
    <source>
        <strain evidence="1">PRO56</strain>
    </source>
</reference>
<evidence type="ECO:0000313" key="2">
    <source>
        <dbReference type="Proteomes" id="UP001214898"/>
    </source>
</evidence>
<protein>
    <submittedName>
        <fullName evidence="1">Uncharacterized protein</fullName>
    </submittedName>
</protein>
<organism evidence="1 2">
    <name type="scientific">Bacillus subtilis</name>
    <dbReference type="NCBI Taxonomy" id="1423"/>
    <lineage>
        <taxon>Bacteria</taxon>
        <taxon>Bacillati</taxon>
        <taxon>Bacillota</taxon>
        <taxon>Bacilli</taxon>
        <taxon>Bacillales</taxon>
        <taxon>Bacillaceae</taxon>
        <taxon>Bacillus</taxon>
    </lineage>
</organism>
<dbReference type="EMBL" id="CP120576">
    <property type="protein sequence ID" value="XRL96823.1"/>
    <property type="molecule type" value="Genomic_DNA"/>
</dbReference>
<dbReference type="Proteomes" id="UP001214898">
    <property type="component" value="Chromosome"/>
</dbReference>
<name>A0AC62A377_BACIU</name>
<proteinExistence type="predicted"/>
<gene>
    <name evidence="1" type="ORF">P5633_22000</name>
</gene>
<evidence type="ECO:0000313" key="1">
    <source>
        <dbReference type="EMBL" id="XRL96823.1"/>
    </source>
</evidence>
<sequence>MHQHNGKNNSVNESLLKMINLSAEIKPPDKEAADRDMSSMNLMYRFSFA</sequence>
<accession>A0AC62A377</accession>